<evidence type="ECO:0000313" key="1">
    <source>
        <dbReference type="Ensembl" id="ENSECRP00000010794.1"/>
    </source>
</evidence>
<reference evidence="1" key="3">
    <citation type="submission" date="2025-09" db="UniProtKB">
        <authorList>
            <consortium name="Ensembl"/>
        </authorList>
    </citation>
    <scope>IDENTIFICATION</scope>
</reference>
<keyword evidence="2" id="KW-1185">Reference proteome</keyword>
<sequence length="34" mass="3684">MSANYTGPIVTAKSFPTLDTWSTVSAVCLTYKDD</sequence>
<protein>
    <submittedName>
        <fullName evidence="1">Uncharacterized protein</fullName>
    </submittedName>
</protein>
<organism evidence="1 2">
    <name type="scientific">Erpetoichthys calabaricus</name>
    <name type="common">Rope fish</name>
    <name type="synonym">Calamoichthys calabaricus</name>
    <dbReference type="NCBI Taxonomy" id="27687"/>
    <lineage>
        <taxon>Eukaryota</taxon>
        <taxon>Metazoa</taxon>
        <taxon>Chordata</taxon>
        <taxon>Craniata</taxon>
        <taxon>Vertebrata</taxon>
        <taxon>Euteleostomi</taxon>
        <taxon>Actinopterygii</taxon>
        <taxon>Polypteriformes</taxon>
        <taxon>Polypteridae</taxon>
        <taxon>Erpetoichthys</taxon>
    </lineage>
</organism>
<reference evidence="1" key="1">
    <citation type="submission" date="2021-06" db="EMBL/GenBank/DDBJ databases">
        <authorList>
            <consortium name="Wellcome Sanger Institute Data Sharing"/>
        </authorList>
    </citation>
    <scope>NUCLEOTIDE SEQUENCE [LARGE SCALE GENOMIC DNA]</scope>
</reference>
<dbReference type="Ensembl" id="ENSECRT00000010971.1">
    <property type="protein sequence ID" value="ENSECRP00000010794.1"/>
    <property type="gene ID" value="ENSECRG00000007176.1"/>
</dbReference>
<evidence type="ECO:0000313" key="2">
    <source>
        <dbReference type="Proteomes" id="UP000694620"/>
    </source>
</evidence>
<dbReference type="Proteomes" id="UP000694620">
    <property type="component" value="Chromosome 8"/>
</dbReference>
<proteinExistence type="predicted"/>
<name>A0A8C4X7N8_ERPCA</name>
<dbReference type="AlphaFoldDB" id="A0A8C4X7N8"/>
<accession>A0A8C4X7N8</accession>
<reference evidence="1" key="2">
    <citation type="submission" date="2025-08" db="UniProtKB">
        <authorList>
            <consortium name="Ensembl"/>
        </authorList>
    </citation>
    <scope>IDENTIFICATION</scope>
</reference>